<evidence type="ECO:0000313" key="1">
    <source>
        <dbReference type="EMBL" id="PIR94006.1"/>
    </source>
</evidence>
<reference evidence="2" key="1">
    <citation type="submission" date="2017-09" db="EMBL/GenBank/DDBJ databases">
        <title>Depth-based differentiation of microbial function through sediment-hosted aquifers and enrichment of novel symbionts in the deep terrestrial subsurface.</title>
        <authorList>
            <person name="Probst A.J."/>
            <person name="Ladd B."/>
            <person name="Jarett J.K."/>
            <person name="Geller-Mcgrath D.E."/>
            <person name="Sieber C.M.K."/>
            <person name="Emerson J.B."/>
            <person name="Anantharaman K."/>
            <person name="Thomas B.C."/>
            <person name="Malmstrom R."/>
            <person name="Stieglmeier M."/>
            <person name="Klingl A."/>
            <person name="Woyke T."/>
            <person name="Ryan C.M."/>
            <person name="Banfield J.F."/>
        </authorList>
    </citation>
    <scope>NUCLEOTIDE SEQUENCE [LARGE SCALE GENOMIC DNA]</scope>
</reference>
<dbReference type="EMBL" id="PFAP01000024">
    <property type="protein sequence ID" value="PIR94006.1"/>
    <property type="molecule type" value="Genomic_DNA"/>
</dbReference>
<dbReference type="Proteomes" id="UP000229901">
    <property type="component" value="Unassembled WGS sequence"/>
</dbReference>
<accession>A0A2H0V4H8</accession>
<comment type="caution">
    <text evidence="1">The sequence shown here is derived from an EMBL/GenBank/DDBJ whole genome shotgun (WGS) entry which is preliminary data.</text>
</comment>
<proteinExistence type="predicted"/>
<evidence type="ECO:0000313" key="2">
    <source>
        <dbReference type="Proteomes" id="UP000229901"/>
    </source>
</evidence>
<organism evidence="1 2">
    <name type="scientific">Candidatus Falkowbacteria bacterium CG10_big_fil_rev_8_21_14_0_10_39_11</name>
    <dbReference type="NCBI Taxonomy" id="1974565"/>
    <lineage>
        <taxon>Bacteria</taxon>
        <taxon>Candidatus Falkowiibacteriota</taxon>
    </lineage>
</organism>
<sequence>MTGQGKWDQVQFDLSRKTELTIDGVFTLNFRRLGDDCDGDHAFTCHNLGSTELQLKFEWKGASVEGKENLHIVETGKTKEFLFFPGRYIIVSWRHV</sequence>
<gene>
    <name evidence="1" type="ORF">COT97_03655</name>
</gene>
<protein>
    <submittedName>
        <fullName evidence="1">Uncharacterized protein</fullName>
    </submittedName>
</protein>
<name>A0A2H0V4H8_9BACT</name>
<dbReference type="AlphaFoldDB" id="A0A2H0V4H8"/>